<accession>A0A845F7U3</accession>
<organism evidence="2 3">
    <name type="scientific">Halobacillus litoralis</name>
    <dbReference type="NCBI Taxonomy" id="45668"/>
    <lineage>
        <taxon>Bacteria</taxon>
        <taxon>Bacillati</taxon>
        <taxon>Bacillota</taxon>
        <taxon>Bacilli</taxon>
        <taxon>Bacillales</taxon>
        <taxon>Bacillaceae</taxon>
        <taxon>Halobacillus</taxon>
    </lineage>
</organism>
<reference evidence="2 3" key="1">
    <citation type="submission" date="2019-11" db="EMBL/GenBank/DDBJ databases">
        <title>Genome sequences of 17 halophilic strains isolated from different environments.</title>
        <authorList>
            <person name="Furrow R.E."/>
        </authorList>
    </citation>
    <scope>NUCLEOTIDE SEQUENCE [LARGE SCALE GENOMIC DNA]</scope>
    <source>
        <strain evidence="2 3">SL-4</strain>
    </source>
</reference>
<comment type="caution">
    <text evidence="2">The sequence shown here is derived from an EMBL/GenBank/DDBJ whole genome shotgun (WGS) entry which is preliminary data.</text>
</comment>
<dbReference type="OrthoDB" id="9812122at2"/>
<proteinExistence type="predicted"/>
<dbReference type="EMBL" id="WMFA01000001">
    <property type="protein sequence ID" value="MYL69921.1"/>
    <property type="molecule type" value="Genomic_DNA"/>
</dbReference>
<feature type="domain" description="Microcin J25-processing protein McjB C-terminal" evidence="1">
    <location>
        <begin position="58"/>
        <end position="144"/>
    </location>
</feature>
<dbReference type="NCBIfam" id="NF033537">
    <property type="entry name" value="lasso_biosyn_B2"/>
    <property type="match status" value="1"/>
</dbReference>
<dbReference type="InterPro" id="IPR032708">
    <property type="entry name" value="McjB_C"/>
</dbReference>
<dbReference type="Proteomes" id="UP000450457">
    <property type="component" value="Unassembled WGS sequence"/>
</dbReference>
<dbReference type="Pfam" id="PF13471">
    <property type="entry name" value="Transglut_core3"/>
    <property type="match status" value="1"/>
</dbReference>
<dbReference type="InterPro" id="IPR053521">
    <property type="entry name" value="McjB-like"/>
</dbReference>
<dbReference type="GeneID" id="78006063"/>
<name>A0A845F7U3_9BACI</name>
<gene>
    <name evidence="2" type="ORF">GLW00_03615</name>
</gene>
<evidence type="ECO:0000259" key="1">
    <source>
        <dbReference type="Pfam" id="PF13471"/>
    </source>
</evidence>
<evidence type="ECO:0000313" key="3">
    <source>
        <dbReference type="Proteomes" id="UP000450457"/>
    </source>
</evidence>
<sequence>MKLMRKLMTFLTLSRESKRLLLESFFYLGWARIQKRRPFSNLAPSLGKHMQETGMDDECTDRSIVAKVSQAIQIMNKYTFWESRCLVQALAAKKMLEKREVENTLYFGTAKEDNGEMVAHAWLRSGPYIVTGAKGMERFTVVSTFAYPVGGELHEQSYNPAISERT</sequence>
<dbReference type="AlphaFoldDB" id="A0A845F7U3"/>
<dbReference type="RefSeq" id="WP_160911858.1">
    <property type="nucleotide sequence ID" value="NZ_WMFA01000001.1"/>
</dbReference>
<protein>
    <submittedName>
        <fullName evidence="2">Lasso peptide biosynthesis B2 protein</fullName>
    </submittedName>
</protein>
<evidence type="ECO:0000313" key="2">
    <source>
        <dbReference type="EMBL" id="MYL69921.1"/>
    </source>
</evidence>